<evidence type="ECO:0000256" key="2">
    <source>
        <dbReference type="SAM" id="MobiDB-lite"/>
    </source>
</evidence>
<feature type="region of interest" description="Disordered" evidence="2">
    <location>
        <begin position="88"/>
        <end position="107"/>
    </location>
</feature>
<keyword evidence="3" id="KW-0812">Transmembrane</keyword>
<dbReference type="AlphaFoldDB" id="A0A498D466"/>
<sequence>MSSKTFDWSDEINQVVTKSLVTTFGLDFLLFEDKKGGDVDTIHNVRQGIWATEAEKKKYDNREEYDSTAYHQHDNYIQKGRKDKLAQENGTLKDNYRQDKNLSKGQNRDLDHVISAYEVHNDAGRVLAELDGVTLANQDTNLSSTASSINRTKKQHSVDKFLNNLPETINNREIELSKLNQKLHGMPQSTPQERHEFQQVQDKIRKKQQSLDELKQVDNESMKKVDEKARAETEKKINSYYQSTKFFKASLTSAGIAGFKMGLRETLGLILAEIWFEIKAVIPSIYVKYKTVEFGIKNFLGDLKDTVLNIIERVKKRFKDVVSSFRDATISGVFASLSTTVLNIFLTTTKFWGKIIRETWLNLIKVMKMAFFNPENLSTGELTKATFKILSASIGIIVGMLMHESLAALNSMPLGNLVVDFASALTSGIVILALNYFIEQSEIMQKFWSYLDQVKTKYEKILDNFKEINKELDQYILQLTQLEFGLNIDEISVFTEQLNSANSELERNIVLKKEIEKQEIKLPFEMGNSESTRRWLLGVAKN</sequence>
<feature type="transmembrane region" description="Helical" evidence="3">
    <location>
        <begin position="328"/>
        <end position="347"/>
    </location>
</feature>
<gene>
    <name evidence="4" type="ORF">D9K80_16260</name>
</gene>
<accession>A0A498D466</accession>
<proteinExistence type="predicted"/>
<protein>
    <submittedName>
        <fullName evidence="4">DNA repair protein</fullName>
    </submittedName>
</protein>
<dbReference type="EMBL" id="RCHD01000058">
    <property type="protein sequence ID" value="RLL30050.1"/>
    <property type="molecule type" value="Genomic_DNA"/>
</dbReference>
<dbReference type="Proteomes" id="UP000267166">
    <property type="component" value="Unassembled WGS sequence"/>
</dbReference>
<feature type="coiled-coil region" evidence="1">
    <location>
        <begin position="451"/>
        <end position="478"/>
    </location>
</feature>
<dbReference type="RefSeq" id="WP_121594959.1">
    <property type="nucleotide sequence ID" value="NZ_RCHD01000058.1"/>
</dbReference>
<evidence type="ECO:0000313" key="5">
    <source>
        <dbReference type="Proteomes" id="UP000267166"/>
    </source>
</evidence>
<evidence type="ECO:0000256" key="3">
    <source>
        <dbReference type="SAM" id="Phobius"/>
    </source>
</evidence>
<keyword evidence="3" id="KW-1133">Transmembrane helix</keyword>
<evidence type="ECO:0000256" key="1">
    <source>
        <dbReference type="SAM" id="Coils"/>
    </source>
</evidence>
<keyword evidence="1" id="KW-0175">Coiled coil</keyword>
<evidence type="ECO:0000313" key="4">
    <source>
        <dbReference type="EMBL" id="RLL30050.1"/>
    </source>
</evidence>
<comment type="caution">
    <text evidence="4">The sequence shown here is derived from an EMBL/GenBank/DDBJ whole genome shotgun (WGS) entry which is preliminary data.</text>
</comment>
<reference evidence="4 5" key="1">
    <citation type="submission" date="2018-09" db="EMBL/GenBank/DDBJ databases">
        <title>The draft genome of Acinetobacter sp. strains.</title>
        <authorList>
            <person name="Qin J."/>
            <person name="Feng Y."/>
            <person name="Zong Z."/>
        </authorList>
    </citation>
    <scope>NUCLEOTIDE SEQUENCE [LARGE SCALE GENOMIC DNA]</scope>
    <source>
        <strain evidence="4 5">WCHAc060003</strain>
    </source>
</reference>
<name>A0A498D466_9GAMM</name>
<keyword evidence="3" id="KW-0472">Membrane</keyword>
<feature type="compositionally biased region" description="Basic and acidic residues" evidence="2">
    <location>
        <begin position="94"/>
        <end position="107"/>
    </location>
</feature>
<organism evidence="4 5">
    <name type="scientific">Acinetobacter cumulans</name>
    <dbReference type="NCBI Taxonomy" id="2136182"/>
    <lineage>
        <taxon>Bacteria</taxon>
        <taxon>Pseudomonadati</taxon>
        <taxon>Pseudomonadota</taxon>
        <taxon>Gammaproteobacteria</taxon>
        <taxon>Moraxellales</taxon>
        <taxon>Moraxellaceae</taxon>
        <taxon>Acinetobacter</taxon>
    </lineage>
</organism>
<feature type="transmembrane region" description="Helical" evidence="3">
    <location>
        <begin position="385"/>
        <end position="402"/>
    </location>
</feature>
<feature type="transmembrane region" description="Helical" evidence="3">
    <location>
        <begin position="414"/>
        <end position="438"/>
    </location>
</feature>